<dbReference type="EMBL" id="BAABFU010000002">
    <property type="protein sequence ID" value="GAA4349110.1"/>
    <property type="molecule type" value="Genomic_DNA"/>
</dbReference>
<dbReference type="InterPro" id="IPR004046">
    <property type="entry name" value="GST_C"/>
</dbReference>
<dbReference type="InterPro" id="IPR040079">
    <property type="entry name" value="Glutathione_S-Trfase"/>
</dbReference>
<dbReference type="InterPro" id="IPR036249">
    <property type="entry name" value="Thioredoxin-like_sf"/>
</dbReference>
<name>A0ABP8I1B2_9GAMM</name>
<organism evidence="4 5">
    <name type="scientific">Kangiella taiwanensis</name>
    <dbReference type="NCBI Taxonomy" id="1079179"/>
    <lineage>
        <taxon>Bacteria</taxon>
        <taxon>Pseudomonadati</taxon>
        <taxon>Pseudomonadota</taxon>
        <taxon>Gammaproteobacteria</taxon>
        <taxon>Kangiellales</taxon>
        <taxon>Kangiellaceae</taxon>
        <taxon>Kangiella</taxon>
    </lineage>
</organism>
<dbReference type="PROSITE" id="PS50404">
    <property type="entry name" value="GST_NTER"/>
    <property type="match status" value="1"/>
</dbReference>
<dbReference type="SUPFAM" id="SSF52833">
    <property type="entry name" value="Thioredoxin-like"/>
    <property type="match status" value="1"/>
</dbReference>
<dbReference type="InterPro" id="IPR036282">
    <property type="entry name" value="Glutathione-S-Trfase_C_sf"/>
</dbReference>
<dbReference type="RefSeq" id="WP_223578007.1">
    <property type="nucleotide sequence ID" value="NZ_BAABFU010000002.1"/>
</dbReference>
<reference evidence="5" key="1">
    <citation type="journal article" date="2019" name="Int. J. Syst. Evol. Microbiol.">
        <title>The Global Catalogue of Microorganisms (GCM) 10K type strain sequencing project: providing services to taxonomists for standard genome sequencing and annotation.</title>
        <authorList>
            <consortium name="The Broad Institute Genomics Platform"/>
            <consortium name="The Broad Institute Genome Sequencing Center for Infectious Disease"/>
            <person name="Wu L."/>
            <person name="Ma J."/>
        </authorList>
    </citation>
    <scope>NUCLEOTIDE SEQUENCE [LARGE SCALE GENOMIC DNA]</scope>
    <source>
        <strain evidence="5">JCM 17727</strain>
    </source>
</reference>
<dbReference type="SFLD" id="SFLDS00019">
    <property type="entry name" value="Glutathione_Transferase_(cytos"/>
    <property type="match status" value="1"/>
</dbReference>
<proteinExistence type="inferred from homology"/>
<dbReference type="PANTHER" id="PTHR44051">
    <property type="entry name" value="GLUTATHIONE S-TRANSFERASE-RELATED"/>
    <property type="match status" value="1"/>
</dbReference>
<dbReference type="SFLD" id="SFLDG00358">
    <property type="entry name" value="Main_(cytGST)"/>
    <property type="match status" value="1"/>
</dbReference>
<dbReference type="PROSITE" id="PS50405">
    <property type="entry name" value="GST_CTER"/>
    <property type="match status" value="1"/>
</dbReference>
<dbReference type="Pfam" id="PF00043">
    <property type="entry name" value="GST_C"/>
    <property type="match status" value="1"/>
</dbReference>
<comment type="similarity">
    <text evidence="1">Belongs to the GST superfamily.</text>
</comment>
<dbReference type="Pfam" id="PF02798">
    <property type="entry name" value="GST_N"/>
    <property type="match status" value="1"/>
</dbReference>
<feature type="domain" description="GST C-terminal" evidence="3">
    <location>
        <begin position="82"/>
        <end position="205"/>
    </location>
</feature>
<sequence length="205" mass="23978">MKLYYEETANCYKTCAVAKHLHIPIEFVRVDLGQGEHKTAEFLSKNPNGKVPLLETSQGNIWESIAIMCHFAREAKSDLWPTDHRQVDVMRWLSWDMDHFLPAIGVYYFEHIIKPKYGFGEPSLEAIEQNEKEFKHYAEILNQHLRGKDYLVGNTLTLADFSVGAMLPYAEEAKIPLEEFTEIKRWHDNMMQLPAWQNPFPQHEK</sequence>
<dbReference type="CDD" id="cd00299">
    <property type="entry name" value="GST_C_family"/>
    <property type="match status" value="1"/>
</dbReference>
<comment type="caution">
    <text evidence="4">The sequence shown here is derived from an EMBL/GenBank/DDBJ whole genome shotgun (WGS) entry which is preliminary data.</text>
</comment>
<protein>
    <submittedName>
        <fullName evidence="4">Glutathione S-transferase family protein</fullName>
    </submittedName>
</protein>
<dbReference type="InterPro" id="IPR004045">
    <property type="entry name" value="Glutathione_S-Trfase_N"/>
</dbReference>
<dbReference type="Gene3D" id="1.20.1050.130">
    <property type="match status" value="1"/>
</dbReference>
<dbReference type="PANTHER" id="PTHR44051:SF2">
    <property type="entry name" value="HYPOTHETICAL GLUTATHIONE S-TRANSFERASE LIKE PROTEIN"/>
    <property type="match status" value="1"/>
</dbReference>
<evidence type="ECO:0000259" key="2">
    <source>
        <dbReference type="PROSITE" id="PS50404"/>
    </source>
</evidence>
<evidence type="ECO:0000313" key="5">
    <source>
        <dbReference type="Proteomes" id="UP001501294"/>
    </source>
</evidence>
<keyword evidence="5" id="KW-1185">Reference proteome</keyword>
<evidence type="ECO:0000256" key="1">
    <source>
        <dbReference type="RuleBase" id="RU003494"/>
    </source>
</evidence>
<gene>
    <name evidence="4" type="ORF">GCM10023150_13210</name>
</gene>
<evidence type="ECO:0000313" key="4">
    <source>
        <dbReference type="EMBL" id="GAA4349110.1"/>
    </source>
</evidence>
<accession>A0ABP8I1B2</accession>
<feature type="domain" description="GST N-terminal" evidence="2">
    <location>
        <begin position="1"/>
        <end position="79"/>
    </location>
</feature>
<dbReference type="InterPro" id="IPR010987">
    <property type="entry name" value="Glutathione-S-Trfase_C-like"/>
</dbReference>
<dbReference type="Proteomes" id="UP001501294">
    <property type="component" value="Unassembled WGS sequence"/>
</dbReference>
<dbReference type="SUPFAM" id="SSF47616">
    <property type="entry name" value="GST C-terminal domain-like"/>
    <property type="match status" value="1"/>
</dbReference>
<evidence type="ECO:0000259" key="3">
    <source>
        <dbReference type="PROSITE" id="PS50405"/>
    </source>
</evidence>